<feature type="compositionally biased region" description="Basic and acidic residues" evidence="5">
    <location>
        <begin position="72"/>
        <end position="86"/>
    </location>
</feature>
<feature type="compositionally biased region" description="Basic residues" evidence="5">
    <location>
        <begin position="58"/>
        <end position="71"/>
    </location>
</feature>
<feature type="compositionally biased region" description="Basic and acidic residues" evidence="5">
    <location>
        <begin position="281"/>
        <end position="290"/>
    </location>
</feature>
<keyword evidence="3" id="KW-0175">Coiled coil</keyword>
<keyword evidence="2" id="KW-0040">ANK repeat</keyword>
<dbReference type="InterPro" id="IPR036612">
    <property type="entry name" value="KH_dom_type_1_sf"/>
</dbReference>
<name>A0AAW2F945_9HYME</name>
<dbReference type="PROSITE" id="PS50084">
    <property type="entry name" value="KH_TYPE_1"/>
    <property type="match status" value="1"/>
</dbReference>
<dbReference type="PANTHER" id="PTHR23206:SF8">
    <property type="entry name" value="ANKYRIN REPEAT AND KH DOMAIN-CONTAINING 1"/>
    <property type="match status" value="1"/>
</dbReference>
<dbReference type="GO" id="GO:0005737">
    <property type="term" value="C:cytoplasm"/>
    <property type="evidence" value="ECO:0007669"/>
    <property type="project" value="TreeGrafter"/>
</dbReference>
<feature type="domain" description="K Homology" evidence="6">
    <location>
        <begin position="240"/>
        <end position="343"/>
    </location>
</feature>
<dbReference type="Proteomes" id="UP001430953">
    <property type="component" value="Unassembled WGS sequence"/>
</dbReference>
<dbReference type="InterPro" id="IPR051631">
    <property type="entry name" value="Ankyrin-KH/SAM_domain"/>
</dbReference>
<feature type="region of interest" description="Disordered" evidence="5">
    <location>
        <begin position="281"/>
        <end position="351"/>
    </location>
</feature>
<dbReference type="SUPFAM" id="SSF54791">
    <property type="entry name" value="Eukaryotic type KH-domain (KH-domain type I)"/>
    <property type="match status" value="1"/>
</dbReference>
<feature type="compositionally biased region" description="Basic and acidic residues" evidence="5">
    <location>
        <begin position="215"/>
        <end position="234"/>
    </location>
</feature>
<feature type="region of interest" description="Disordered" evidence="5">
    <location>
        <begin position="123"/>
        <end position="239"/>
    </location>
</feature>
<keyword evidence="1" id="KW-0677">Repeat</keyword>
<dbReference type="EMBL" id="JADYXP020000014">
    <property type="protein sequence ID" value="KAL0110700.1"/>
    <property type="molecule type" value="Genomic_DNA"/>
</dbReference>
<feature type="compositionally biased region" description="Polar residues" evidence="5">
    <location>
        <begin position="190"/>
        <end position="213"/>
    </location>
</feature>
<evidence type="ECO:0000256" key="4">
    <source>
        <dbReference type="PROSITE-ProRule" id="PRU00117"/>
    </source>
</evidence>
<accession>A0AAW2F945</accession>
<organism evidence="7 8">
    <name type="scientific">Cardiocondyla obscurior</name>
    <dbReference type="NCBI Taxonomy" id="286306"/>
    <lineage>
        <taxon>Eukaryota</taxon>
        <taxon>Metazoa</taxon>
        <taxon>Ecdysozoa</taxon>
        <taxon>Arthropoda</taxon>
        <taxon>Hexapoda</taxon>
        <taxon>Insecta</taxon>
        <taxon>Pterygota</taxon>
        <taxon>Neoptera</taxon>
        <taxon>Endopterygota</taxon>
        <taxon>Hymenoptera</taxon>
        <taxon>Apocrita</taxon>
        <taxon>Aculeata</taxon>
        <taxon>Formicoidea</taxon>
        <taxon>Formicidae</taxon>
        <taxon>Myrmicinae</taxon>
        <taxon>Cardiocondyla</taxon>
    </lineage>
</organism>
<dbReference type="AlphaFoldDB" id="A0AAW2F945"/>
<evidence type="ECO:0000313" key="7">
    <source>
        <dbReference type="EMBL" id="KAL0110700.1"/>
    </source>
</evidence>
<dbReference type="GO" id="GO:0003723">
    <property type="term" value="F:RNA binding"/>
    <property type="evidence" value="ECO:0007669"/>
    <property type="project" value="UniProtKB-UniRule"/>
</dbReference>
<dbReference type="InterPro" id="IPR048969">
    <property type="entry name" value="FACT_SPT16_C"/>
</dbReference>
<gene>
    <name evidence="7" type="ORF">PUN28_013964</name>
</gene>
<feature type="compositionally biased region" description="Basic and acidic residues" evidence="5">
    <location>
        <begin position="318"/>
        <end position="351"/>
    </location>
</feature>
<dbReference type="SMART" id="SM00322">
    <property type="entry name" value="KH"/>
    <property type="match status" value="1"/>
</dbReference>
<keyword evidence="4" id="KW-0694">RNA-binding</keyword>
<dbReference type="InterPro" id="IPR004087">
    <property type="entry name" value="KH_dom"/>
</dbReference>
<reference evidence="7 8" key="1">
    <citation type="submission" date="2023-03" db="EMBL/GenBank/DDBJ databases">
        <title>High recombination rates correlate with genetic variation in Cardiocondyla obscurior ants.</title>
        <authorList>
            <person name="Errbii M."/>
        </authorList>
    </citation>
    <scope>NUCLEOTIDE SEQUENCE [LARGE SCALE GENOMIC DNA]</scope>
    <source>
        <strain evidence="7">Alpha-2009</strain>
        <tissue evidence="7">Whole body</tissue>
    </source>
</reference>
<evidence type="ECO:0000259" key="6">
    <source>
        <dbReference type="SMART" id="SM00322"/>
    </source>
</evidence>
<dbReference type="PANTHER" id="PTHR23206">
    <property type="entry name" value="MASK PROTEIN"/>
    <property type="match status" value="1"/>
</dbReference>
<feature type="compositionally biased region" description="Acidic residues" evidence="5">
    <location>
        <begin position="291"/>
        <end position="315"/>
    </location>
</feature>
<protein>
    <recommendedName>
        <fullName evidence="6">K Homology domain-containing protein</fullName>
    </recommendedName>
</protein>
<evidence type="ECO:0000256" key="1">
    <source>
        <dbReference type="ARBA" id="ARBA00022737"/>
    </source>
</evidence>
<dbReference type="Pfam" id="PF21091">
    <property type="entry name" value="SPT16_C"/>
    <property type="match status" value="1"/>
</dbReference>
<dbReference type="Pfam" id="PF00013">
    <property type="entry name" value="KH_1"/>
    <property type="match status" value="1"/>
</dbReference>
<sequence length="351" mass="40210">MTRYITTVSDKKLLEKCQECVKVIRAAKETQAVKANKNATILLEELDMEKTRESKKAAAARRRERKKKKKLEKKEEKRKLHEEYKKNKIRKKTEKNQMRNAIEQMTANMRAAMKEWRVYHLLPSNNDKDTSPQRSSKTLFSQNTNLSQNTATSTKSQNNTLEKSLRHPADREDFEATGNETYVPGKGKKSYNNQYDGDTLNTSSKASNTSPKQSGKREEGWKEVVRKGQSDDSGRFLNSPFRSKKVSVSTNAISRVIGRGGSHINAIRGATGAHIEVEKQSKCQLEKPSEFETEEESDDYSEYSEAFDSEEELGISEESGKDWSDLEREAAEEDKERGDERYRDDYSSSIF</sequence>
<evidence type="ECO:0000313" key="8">
    <source>
        <dbReference type="Proteomes" id="UP001430953"/>
    </source>
</evidence>
<evidence type="ECO:0000256" key="3">
    <source>
        <dbReference type="ARBA" id="ARBA00023054"/>
    </source>
</evidence>
<dbReference type="GO" id="GO:0010468">
    <property type="term" value="P:regulation of gene expression"/>
    <property type="evidence" value="ECO:0007669"/>
    <property type="project" value="UniProtKB-ARBA"/>
</dbReference>
<feature type="compositionally biased region" description="Polar residues" evidence="5">
    <location>
        <begin position="132"/>
        <end position="162"/>
    </location>
</feature>
<comment type="caution">
    <text evidence="7">The sequence shown here is derived from an EMBL/GenBank/DDBJ whole genome shotgun (WGS) entry which is preliminary data.</text>
</comment>
<keyword evidence="8" id="KW-1185">Reference proteome</keyword>
<dbReference type="InterPro" id="IPR004088">
    <property type="entry name" value="KH_dom_type_1"/>
</dbReference>
<evidence type="ECO:0000256" key="5">
    <source>
        <dbReference type="SAM" id="MobiDB-lite"/>
    </source>
</evidence>
<proteinExistence type="predicted"/>
<dbReference type="GO" id="GO:0045087">
    <property type="term" value="P:innate immune response"/>
    <property type="evidence" value="ECO:0007669"/>
    <property type="project" value="TreeGrafter"/>
</dbReference>
<evidence type="ECO:0000256" key="2">
    <source>
        <dbReference type="ARBA" id="ARBA00023043"/>
    </source>
</evidence>
<feature type="region of interest" description="Disordered" evidence="5">
    <location>
        <begin position="50"/>
        <end position="95"/>
    </location>
</feature>
<dbReference type="Gene3D" id="3.30.1370.10">
    <property type="entry name" value="K Homology domain, type 1"/>
    <property type="match status" value="1"/>
</dbReference>